<evidence type="ECO:0000313" key="2">
    <source>
        <dbReference type="EMBL" id="CUG60595.1"/>
    </source>
</evidence>
<evidence type="ECO:0000256" key="1">
    <source>
        <dbReference type="SAM" id="MobiDB-lite"/>
    </source>
</evidence>
<sequence length="181" mass="18964">MVLSTRSVATVAENGATGFQDAATMLVADIDNDAVRFVSIESETTSYSVSHSSERESSPTSSGPSSFTSCVADSHTYSHAAPSASQSNCASFTATISSTASRTISFSDVTQSPQAIAHSYLCPAKHHSQTALHDHVTTTVLLTTNRTTGVQTCALLHTEPINDCGRKGGTQKPREHVASVT</sequence>
<dbReference type="Proteomes" id="UP000051952">
    <property type="component" value="Unassembled WGS sequence"/>
</dbReference>
<dbReference type="VEuPathDB" id="TriTrypDB:BSAL_82030"/>
<dbReference type="AlphaFoldDB" id="A0A0S4J3P4"/>
<evidence type="ECO:0000313" key="3">
    <source>
        <dbReference type="Proteomes" id="UP000051952"/>
    </source>
</evidence>
<keyword evidence="3" id="KW-1185">Reference proteome</keyword>
<accession>A0A0S4J3P4</accession>
<protein>
    <submittedName>
        <fullName evidence="2">Uncharacterized protein</fullName>
    </submittedName>
</protein>
<feature type="region of interest" description="Disordered" evidence="1">
    <location>
        <begin position="46"/>
        <end position="65"/>
    </location>
</feature>
<gene>
    <name evidence="2" type="ORF">BSAL_82030</name>
</gene>
<proteinExistence type="predicted"/>
<reference evidence="3" key="1">
    <citation type="submission" date="2015-09" db="EMBL/GenBank/DDBJ databases">
        <authorList>
            <consortium name="Pathogen Informatics"/>
        </authorList>
    </citation>
    <scope>NUCLEOTIDE SEQUENCE [LARGE SCALE GENOMIC DNA]</scope>
    <source>
        <strain evidence="3">Lake Konstanz</strain>
    </source>
</reference>
<organism evidence="2 3">
    <name type="scientific">Bodo saltans</name>
    <name type="common">Flagellated protozoan</name>
    <dbReference type="NCBI Taxonomy" id="75058"/>
    <lineage>
        <taxon>Eukaryota</taxon>
        <taxon>Discoba</taxon>
        <taxon>Euglenozoa</taxon>
        <taxon>Kinetoplastea</taxon>
        <taxon>Metakinetoplastina</taxon>
        <taxon>Eubodonida</taxon>
        <taxon>Bodonidae</taxon>
        <taxon>Bodo</taxon>
    </lineage>
</organism>
<dbReference type="EMBL" id="CYKH01000898">
    <property type="protein sequence ID" value="CUG60595.1"/>
    <property type="molecule type" value="Genomic_DNA"/>
</dbReference>
<name>A0A0S4J3P4_BODSA</name>